<comment type="similarity">
    <text evidence="1">Belongs to the universal stress protein A family.</text>
</comment>
<evidence type="ECO:0000313" key="3">
    <source>
        <dbReference type="EMBL" id="MFH6771336.1"/>
    </source>
</evidence>
<reference evidence="3 4" key="1">
    <citation type="submission" date="2024-02" db="EMBL/GenBank/DDBJ databases">
        <title>A Gaetbulibacter species isolated from tidal flats and genomic insights of their niches.</title>
        <authorList>
            <person name="Ye Y."/>
        </authorList>
    </citation>
    <scope>NUCLEOTIDE SEQUENCE [LARGE SCALE GENOMIC DNA]</scope>
    <source>
        <strain evidence="3 4">KYW382</strain>
    </source>
</reference>
<organism evidence="3 4">
    <name type="scientific">Gaetbulibacter aestuarii</name>
    <dbReference type="NCBI Taxonomy" id="1502358"/>
    <lineage>
        <taxon>Bacteria</taxon>
        <taxon>Pseudomonadati</taxon>
        <taxon>Bacteroidota</taxon>
        <taxon>Flavobacteriia</taxon>
        <taxon>Flavobacteriales</taxon>
        <taxon>Flavobacteriaceae</taxon>
        <taxon>Gaetbulibacter</taxon>
    </lineage>
</organism>
<evidence type="ECO:0000313" key="4">
    <source>
        <dbReference type="Proteomes" id="UP001610100"/>
    </source>
</evidence>
<dbReference type="CDD" id="cd00293">
    <property type="entry name" value="USP-like"/>
    <property type="match status" value="1"/>
</dbReference>
<feature type="domain" description="UspA" evidence="2">
    <location>
        <begin position="2"/>
        <end position="141"/>
    </location>
</feature>
<protein>
    <submittedName>
        <fullName evidence="3">Universal stress protein</fullName>
    </submittedName>
</protein>
<name>A0ABW7MWY0_9FLAO</name>
<sequence>MKRHILLPTDFSDNAWNAIVYALKLFKDEYCTFYFLHSVTIKVSMLSNLSNRLIKTMEQDAMKELLALRELAETSDANANHDFQIILTTDELYRAIKKAILEWNIEMVVMGTKGASGAKRFFLGSNTVNISKTLNDCSLLIIPEEYDFIEPKQIALPTDYNRFYDPKELRQVKVIADLFNSKLRIIHINEEDDLNNIQKYNLSSLQNYLDTYEYSIHWMPKYAKKAKEIHDFVDELEIDLLAMVRYKHSWVEKIMNEPVIQNIGFHPKIPFLVIPE</sequence>
<dbReference type="Proteomes" id="UP001610100">
    <property type="component" value="Unassembled WGS sequence"/>
</dbReference>
<dbReference type="InterPro" id="IPR014729">
    <property type="entry name" value="Rossmann-like_a/b/a_fold"/>
</dbReference>
<dbReference type="PANTHER" id="PTHR46268:SF6">
    <property type="entry name" value="UNIVERSAL STRESS PROTEIN UP12"/>
    <property type="match status" value="1"/>
</dbReference>
<keyword evidence="4" id="KW-1185">Reference proteome</keyword>
<accession>A0ABW7MWY0</accession>
<evidence type="ECO:0000259" key="2">
    <source>
        <dbReference type="Pfam" id="PF00582"/>
    </source>
</evidence>
<dbReference type="Gene3D" id="3.40.50.620">
    <property type="entry name" value="HUPs"/>
    <property type="match status" value="2"/>
</dbReference>
<dbReference type="SUPFAM" id="SSF52402">
    <property type="entry name" value="Adenine nucleotide alpha hydrolases-like"/>
    <property type="match status" value="2"/>
</dbReference>
<gene>
    <name evidence="3" type="ORF">V8G58_05260</name>
</gene>
<dbReference type="InterPro" id="IPR006016">
    <property type="entry name" value="UspA"/>
</dbReference>
<dbReference type="Pfam" id="PF00582">
    <property type="entry name" value="Usp"/>
    <property type="match status" value="1"/>
</dbReference>
<dbReference type="EMBL" id="JBAWKB010000001">
    <property type="protein sequence ID" value="MFH6771336.1"/>
    <property type="molecule type" value="Genomic_DNA"/>
</dbReference>
<comment type="caution">
    <text evidence="3">The sequence shown here is derived from an EMBL/GenBank/DDBJ whole genome shotgun (WGS) entry which is preliminary data.</text>
</comment>
<proteinExistence type="inferred from homology"/>
<evidence type="ECO:0000256" key="1">
    <source>
        <dbReference type="ARBA" id="ARBA00008791"/>
    </source>
</evidence>
<dbReference type="RefSeq" id="WP_344740378.1">
    <property type="nucleotide sequence ID" value="NZ_BAABAY010000001.1"/>
</dbReference>
<dbReference type="PANTHER" id="PTHR46268">
    <property type="entry name" value="STRESS RESPONSE PROTEIN NHAX"/>
    <property type="match status" value="1"/>
</dbReference>